<organism evidence="1 2">
    <name type="scientific">Streptomyces longwoodensis</name>
    <dbReference type="NCBI Taxonomy" id="68231"/>
    <lineage>
        <taxon>Bacteria</taxon>
        <taxon>Bacillati</taxon>
        <taxon>Actinomycetota</taxon>
        <taxon>Actinomycetes</taxon>
        <taxon>Kitasatosporales</taxon>
        <taxon>Streptomycetaceae</taxon>
        <taxon>Streptomyces</taxon>
    </lineage>
</organism>
<comment type="caution">
    <text evidence="1">The sequence shown here is derived from an EMBL/GenBank/DDBJ whole genome shotgun (WGS) entry which is preliminary data.</text>
</comment>
<dbReference type="GeneID" id="91423662"/>
<dbReference type="Proteomes" id="UP000053271">
    <property type="component" value="Unassembled WGS sequence"/>
</dbReference>
<gene>
    <name evidence="1" type="ORF">AQJ30_03355</name>
</gene>
<evidence type="ECO:0000313" key="2">
    <source>
        <dbReference type="Proteomes" id="UP000053271"/>
    </source>
</evidence>
<evidence type="ECO:0000313" key="1">
    <source>
        <dbReference type="EMBL" id="KUN40951.1"/>
    </source>
</evidence>
<keyword evidence="2" id="KW-1185">Reference proteome</keyword>
<accession>A0A101R3C8</accession>
<dbReference type="EMBL" id="LMWS01000005">
    <property type="protein sequence ID" value="KUN40951.1"/>
    <property type="molecule type" value="Genomic_DNA"/>
</dbReference>
<name>A0A101R3C8_9ACTN</name>
<dbReference type="STRING" id="68231.AQJ30_03355"/>
<proteinExistence type="predicted"/>
<dbReference type="AlphaFoldDB" id="A0A101R3C8"/>
<dbReference type="RefSeq" id="WP_067228341.1">
    <property type="nucleotide sequence ID" value="NZ_KQ948549.1"/>
</dbReference>
<sequence length="315" mass="34051">MTHTTAFYERTRTQLARLGLPDGDAHGPAGSSGRFADGGHYRIEVPTVNSVQAAETLLAESRRRGFAINRITETRGMYRHTARAISEYVALGEEYGAQILMSVGPRAGYDIGASVQTPEGARIGYRLRGQEQVVRAVEDVKRGIDLGVRGFVVYDEGLLWVLGRLRNAGDLPMDIHLKVSAHCGQGNPAAAQLLEMLGANSFNPVRDLTLPMIAALRQAVAIPLDCHVDNPRTSGGFVRTYEAPDIVRVAAPVYLKTGNSALDGHGTSPTPAQLEDILRQVEIVTEFLGRHYPAARQSAVDCAREPVGALTRTEA</sequence>
<protein>
    <submittedName>
        <fullName evidence="1">Peptidase</fullName>
    </submittedName>
</protein>
<reference evidence="1 2" key="1">
    <citation type="submission" date="2015-10" db="EMBL/GenBank/DDBJ databases">
        <title>Draft genome sequence of Streptomyces longwoodensis DSM 41677, type strain for the species Streptomyces longwoodensis.</title>
        <authorList>
            <person name="Ruckert C."/>
            <person name="Winkler A."/>
            <person name="Kalinowski J."/>
            <person name="Kampfer P."/>
            <person name="Glaeser S."/>
        </authorList>
    </citation>
    <scope>NUCLEOTIDE SEQUENCE [LARGE SCALE GENOMIC DNA]</scope>
    <source>
        <strain evidence="1 2">DSM 41677</strain>
    </source>
</reference>